<reference evidence="2" key="1">
    <citation type="journal article" date="2019" name="Int. J. Syst. Evol. Microbiol.">
        <title>The Global Catalogue of Microorganisms (GCM) 10K type strain sequencing project: providing services to taxonomists for standard genome sequencing and annotation.</title>
        <authorList>
            <consortium name="The Broad Institute Genomics Platform"/>
            <consortium name="The Broad Institute Genome Sequencing Center for Infectious Disease"/>
            <person name="Wu L."/>
            <person name="Ma J."/>
        </authorList>
    </citation>
    <scope>NUCLEOTIDE SEQUENCE [LARGE SCALE GENOMIC DNA]</scope>
    <source>
        <strain evidence="2">JCM 18014</strain>
    </source>
</reference>
<dbReference type="EMBL" id="BAABHV010000014">
    <property type="protein sequence ID" value="GAA5056633.1"/>
    <property type="molecule type" value="Genomic_DNA"/>
</dbReference>
<evidence type="ECO:0008006" key="3">
    <source>
        <dbReference type="Google" id="ProtNLM"/>
    </source>
</evidence>
<keyword evidence="2" id="KW-1185">Reference proteome</keyword>
<dbReference type="Proteomes" id="UP001500518">
    <property type="component" value="Unassembled WGS sequence"/>
</dbReference>
<evidence type="ECO:0000313" key="1">
    <source>
        <dbReference type="EMBL" id="GAA5056633.1"/>
    </source>
</evidence>
<gene>
    <name evidence="1" type="ORF">GCM10023208_21400</name>
</gene>
<proteinExistence type="predicted"/>
<accession>A0ABP9KEC5</accession>
<dbReference type="RefSeq" id="WP_346033070.1">
    <property type="nucleotide sequence ID" value="NZ_BAABHV010000014.1"/>
</dbReference>
<sequence>MRKLIFGTLVFATALAGCTSPRLPAYVTSRDTLYLLHQTADVDVAVGEINGGPRELIDAADGIDFSFCGLDSSDDSDDNSPTYRGYIRQALIDELSAAGRYSKQGEDIVITGNIERLRLVRYLPFKANWIIAVRFASSNGAEFLVSSEYAFDVHAMAGPTVCNRAVESFGPAVNEMIERAALSPQFGDLLRVE</sequence>
<protein>
    <recommendedName>
        <fullName evidence="3">Lipoprotein</fullName>
    </recommendedName>
</protein>
<name>A0ABP9KEC5_9SPHN</name>
<comment type="caution">
    <text evidence="1">The sequence shown here is derived from an EMBL/GenBank/DDBJ whole genome shotgun (WGS) entry which is preliminary data.</text>
</comment>
<dbReference type="PROSITE" id="PS51257">
    <property type="entry name" value="PROKAR_LIPOPROTEIN"/>
    <property type="match status" value="1"/>
</dbReference>
<organism evidence="1 2">
    <name type="scientific">Erythrobacter westpacificensis</name>
    <dbReference type="NCBI Taxonomy" id="1055231"/>
    <lineage>
        <taxon>Bacteria</taxon>
        <taxon>Pseudomonadati</taxon>
        <taxon>Pseudomonadota</taxon>
        <taxon>Alphaproteobacteria</taxon>
        <taxon>Sphingomonadales</taxon>
        <taxon>Erythrobacteraceae</taxon>
        <taxon>Erythrobacter/Porphyrobacter group</taxon>
        <taxon>Erythrobacter</taxon>
    </lineage>
</organism>
<evidence type="ECO:0000313" key="2">
    <source>
        <dbReference type="Proteomes" id="UP001500518"/>
    </source>
</evidence>